<feature type="binding site" evidence="6">
    <location>
        <begin position="41"/>
        <end position="48"/>
    </location>
    <ligand>
        <name>ATP</name>
        <dbReference type="ChEBI" id="CHEBI:30616"/>
    </ligand>
</feature>
<keyword evidence="2 6" id="KW-0547">Nucleotide-binding</keyword>
<dbReference type="GO" id="GO:0016226">
    <property type="term" value="P:iron-sulfur cluster assembly"/>
    <property type="evidence" value="ECO:0007669"/>
    <property type="project" value="InterPro"/>
</dbReference>
<comment type="subunit">
    <text evidence="6">Homodimer.</text>
</comment>
<evidence type="ECO:0000256" key="1">
    <source>
        <dbReference type="ARBA" id="ARBA00022723"/>
    </source>
</evidence>
<dbReference type="HAMAP" id="MF_02040">
    <property type="entry name" value="Mrp_NBP35"/>
    <property type="match status" value="1"/>
</dbReference>
<evidence type="ECO:0000256" key="3">
    <source>
        <dbReference type="ARBA" id="ARBA00022840"/>
    </source>
</evidence>
<keyword evidence="3 6" id="KW-0067">ATP-binding</keyword>
<keyword evidence="6" id="KW-0378">Hydrolase</keyword>
<feature type="region of interest" description="Disordered" evidence="7">
    <location>
        <begin position="1"/>
        <end position="22"/>
    </location>
</feature>
<keyword evidence="5 6" id="KW-0411">Iron-sulfur</keyword>
<dbReference type="EMBL" id="AP021876">
    <property type="protein sequence ID" value="BBO79580.1"/>
    <property type="molecule type" value="Genomic_DNA"/>
</dbReference>
<dbReference type="InterPro" id="IPR027417">
    <property type="entry name" value="P-loop_NTPase"/>
</dbReference>
<evidence type="ECO:0000256" key="4">
    <source>
        <dbReference type="ARBA" id="ARBA00023004"/>
    </source>
</evidence>
<evidence type="ECO:0000313" key="9">
    <source>
        <dbReference type="Proteomes" id="UP000425960"/>
    </source>
</evidence>
<comment type="similarity">
    <text evidence="6">Belongs to the Mrp/NBP35 ATP-binding proteins family.</text>
</comment>
<dbReference type="GO" id="GO:0140663">
    <property type="term" value="F:ATP-dependent FeS chaperone activity"/>
    <property type="evidence" value="ECO:0007669"/>
    <property type="project" value="InterPro"/>
</dbReference>
<dbReference type="GO" id="GO:0005524">
    <property type="term" value="F:ATP binding"/>
    <property type="evidence" value="ECO:0007669"/>
    <property type="project" value="UniProtKB-UniRule"/>
</dbReference>
<dbReference type="SUPFAM" id="SSF52540">
    <property type="entry name" value="P-loop containing nucleoside triphosphate hydrolases"/>
    <property type="match status" value="1"/>
</dbReference>
<dbReference type="GO" id="GO:0005829">
    <property type="term" value="C:cytosol"/>
    <property type="evidence" value="ECO:0007669"/>
    <property type="project" value="TreeGrafter"/>
</dbReference>
<dbReference type="RefSeq" id="WP_231714036.1">
    <property type="nucleotide sequence ID" value="NZ_AP021876.1"/>
</dbReference>
<evidence type="ECO:0000313" key="8">
    <source>
        <dbReference type="EMBL" id="BBO79580.1"/>
    </source>
</evidence>
<evidence type="ECO:0000256" key="7">
    <source>
        <dbReference type="SAM" id="MobiDB-lite"/>
    </source>
</evidence>
<proteinExistence type="inferred from homology"/>
<organism evidence="8 9">
    <name type="scientific">Desulfosarcina ovata subsp. sediminis</name>
    <dbReference type="NCBI Taxonomy" id="885957"/>
    <lineage>
        <taxon>Bacteria</taxon>
        <taxon>Pseudomonadati</taxon>
        <taxon>Thermodesulfobacteriota</taxon>
        <taxon>Desulfobacteria</taxon>
        <taxon>Desulfobacterales</taxon>
        <taxon>Desulfosarcinaceae</taxon>
        <taxon>Desulfosarcina</taxon>
    </lineage>
</organism>
<dbReference type="Gene3D" id="3.40.50.300">
    <property type="entry name" value="P-loop containing nucleotide triphosphate hydrolases"/>
    <property type="match status" value="1"/>
</dbReference>
<dbReference type="KEGG" id="dov:DSCO28_01460"/>
<dbReference type="GO" id="GO:0051536">
    <property type="term" value="F:iron-sulfur cluster binding"/>
    <property type="evidence" value="ECO:0007669"/>
    <property type="project" value="UniProtKB-UniRule"/>
</dbReference>
<dbReference type="PANTHER" id="PTHR23264:SF19">
    <property type="entry name" value="CYTOSOLIC FE-S CLUSTER ASSEMBLY FACTOR NUBP2"/>
    <property type="match status" value="1"/>
</dbReference>
<comment type="function">
    <text evidence="6">Binds and transfers iron-sulfur (Fe-S) clusters to target apoproteins. Can hydrolyze ATP.</text>
</comment>
<protein>
    <recommendedName>
        <fullName evidence="6">Iron-sulfur cluster carrier protein</fullName>
    </recommendedName>
</protein>
<dbReference type="AlphaFoldDB" id="A0A5K7ZMA1"/>
<accession>A0A5K7ZMA1</accession>
<dbReference type="InterPro" id="IPR019591">
    <property type="entry name" value="Mrp/NBP35_ATP-bd"/>
</dbReference>
<evidence type="ECO:0000256" key="6">
    <source>
        <dbReference type="HAMAP-Rule" id="MF_02040"/>
    </source>
</evidence>
<evidence type="ECO:0000256" key="5">
    <source>
        <dbReference type="ARBA" id="ARBA00023014"/>
    </source>
</evidence>
<reference evidence="8 9" key="1">
    <citation type="submission" date="2019-11" db="EMBL/GenBank/DDBJ databases">
        <title>Comparative genomics of hydrocarbon-degrading Desulfosarcina strains.</title>
        <authorList>
            <person name="Watanabe M."/>
            <person name="Kojima H."/>
            <person name="Fukui M."/>
        </authorList>
    </citation>
    <scope>NUCLEOTIDE SEQUENCE [LARGE SCALE GENOMIC DNA]</scope>
    <source>
        <strain evidence="8 9">28bB2T</strain>
    </source>
</reference>
<gene>
    <name evidence="8" type="ORF">DSCO28_01460</name>
</gene>
<dbReference type="Pfam" id="PF10609">
    <property type="entry name" value="ParA"/>
    <property type="match status" value="1"/>
</dbReference>
<dbReference type="GO" id="GO:0046872">
    <property type="term" value="F:metal ion binding"/>
    <property type="evidence" value="ECO:0007669"/>
    <property type="project" value="UniProtKB-KW"/>
</dbReference>
<keyword evidence="4 6" id="KW-0408">Iron</keyword>
<dbReference type="PANTHER" id="PTHR23264">
    <property type="entry name" value="NUCLEOTIDE-BINDING PROTEIN NBP35 YEAST -RELATED"/>
    <property type="match status" value="1"/>
</dbReference>
<dbReference type="Proteomes" id="UP000425960">
    <property type="component" value="Chromosome"/>
</dbReference>
<dbReference type="PROSITE" id="PS01215">
    <property type="entry name" value="MRP"/>
    <property type="match status" value="1"/>
</dbReference>
<keyword evidence="1 6" id="KW-0479">Metal-binding</keyword>
<name>A0A5K7ZMA1_9BACT</name>
<sequence>MVQIQNSMDEAKKQADPQAQRDAAVKDVLGRIKHKFIIMSGKGGVGKTSTSVNLSLALSNLGHKVGIMDVDLHGPDVPRMLGLSGMLELSPERKLKPMPFSENLSAVSIESLTPTKDDAIIWRGPVKYSAIQQFIGDVDWGALDFLLIDAPPGTGDEPLTVAQTIPDAKAIIVTTPQEVSLADVRKSINFCKVVKMEIFGLIENMSGFACPHCQAVIDLFGSGGGEKTAVAAGIPFLGKIPFDSEMVACGDAGVSYQQKHSDSPVSQAFTDVAQKMAGLL</sequence>
<dbReference type="GO" id="GO:0016887">
    <property type="term" value="F:ATP hydrolysis activity"/>
    <property type="evidence" value="ECO:0007669"/>
    <property type="project" value="UniProtKB-UniRule"/>
</dbReference>
<dbReference type="CDD" id="cd02037">
    <property type="entry name" value="Mrp_NBP35"/>
    <property type="match status" value="1"/>
</dbReference>
<evidence type="ECO:0000256" key="2">
    <source>
        <dbReference type="ARBA" id="ARBA00022741"/>
    </source>
</evidence>
<dbReference type="InterPro" id="IPR000808">
    <property type="entry name" value="Mrp-like_CS"/>
</dbReference>
<dbReference type="FunFam" id="3.40.50.300:FF:001119">
    <property type="entry name" value="Iron-sulfur cluster carrier protein"/>
    <property type="match status" value="1"/>
</dbReference>
<dbReference type="InterPro" id="IPR033756">
    <property type="entry name" value="YlxH/NBP35"/>
</dbReference>